<feature type="region of interest" description="Disordered" evidence="2">
    <location>
        <begin position="248"/>
        <end position="268"/>
    </location>
</feature>
<feature type="compositionally biased region" description="Low complexity" evidence="2">
    <location>
        <begin position="326"/>
        <end position="336"/>
    </location>
</feature>
<gene>
    <name evidence="4" type="ORF">GCM10022228_12600</name>
</gene>
<evidence type="ECO:0000256" key="1">
    <source>
        <dbReference type="SAM" id="Coils"/>
    </source>
</evidence>
<feature type="coiled-coil region" evidence="1">
    <location>
        <begin position="752"/>
        <end position="779"/>
    </location>
</feature>
<dbReference type="PANTHER" id="PTHR32114:SF2">
    <property type="entry name" value="ABC TRANSPORTER ABCH.3"/>
    <property type="match status" value="1"/>
</dbReference>
<evidence type="ECO:0000259" key="3">
    <source>
        <dbReference type="Pfam" id="PF13476"/>
    </source>
</evidence>
<dbReference type="Gene3D" id="3.40.50.300">
    <property type="entry name" value="P-loop containing nucleotide triphosphate hydrolases"/>
    <property type="match status" value="2"/>
</dbReference>
<keyword evidence="5" id="KW-1185">Reference proteome</keyword>
<feature type="coiled-coil region" evidence="1">
    <location>
        <begin position="358"/>
        <end position="422"/>
    </location>
</feature>
<dbReference type="InterPro" id="IPR027417">
    <property type="entry name" value="P-loop_NTPase"/>
</dbReference>
<dbReference type="RefSeq" id="WP_344703456.1">
    <property type="nucleotide sequence ID" value="NZ_BAAAZT010000061.1"/>
</dbReference>
<name>A0ABP7LQD5_9GAMM</name>
<accession>A0ABP7LQD5</accession>
<proteinExistence type="predicted"/>
<feature type="region of interest" description="Disordered" evidence="2">
    <location>
        <begin position="94"/>
        <end position="114"/>
    </location>
</feature>
<evidence type="ECO:0000313" key="4">
    <source>
        <dbReference type="EMBL" id="GAA3903814.1"/>
    </source>
</evidence>
<protein>
    <submittedName>
        <fullName evidence="4">SMC family ATPase</fullName>
    </submittedName>
</protein>
<evidence type="ECO:0000313" key="5">
    <source>
        <dbReference type="Proteomes" id="UP001500133"/>
    </source>
</evidence>
<feature type="coiled-coil region" evidence="1">
    <location>
        <begin position="812"/>
        <end position="839"/>
    </location>
</feature>
<reference evidence="5" key="1">
    <citation type="journal article" date="2019" name="Int. J. Syst. Evol. Microbiol.">
        <title>The Global Catalogue of Microorganisms (GCM) 10K type strain sequencing project: providing services to taxonomists for standard genome sequencing and annotation.</title>
        <authorList>
            <consortium name="The Broad Institute Genomics Platform"/>
            <consortium name="The Broad Institute Genome Sequencing Center for Infectious Disease"/>
            <person name="Wu L."/>
            <person name="Ma J."/>
        </authorList>
    </citation>
    <scope>NUCLEOTIDE SEQUENCE [LARGE SCALE GENOMIC DNA]</scope>
    <source>
        <strain evidence="5">JCM 16914</strain>
    </source>
</reference>
<keyword evidence="1" id="KW-0175">Coiled coil</keyword>
<sequence length="1019" mass="112386">MTPLSLTLQAFGPFAGTQTLDFAALGQSPLFLINGPTGAGKSSLLDALCFALYGQTTGNEREPAQMRCDQAAADLLTEVTLDFRLRGTNYRIRRVPQQQRPKARGAGTTTHQPEAQLWRLDAGGEVGECRVARKVNDATAEVQALLGLDAKQFRQVMVLPQGQFRELLLASSAEREQIFARLFQTHLFSRIEDRLGERARGITREVNDHCQRMQGILDASKVESDAALDEALATLAPEEKAAADALGAARSARQHAERNERTGAEHQALFDEQRKREAAYAEHLKDAARIETARERLRAHEQTRALDAPFTERQRARREVAEAEQALEQQSASATARNKDSDSARQALAAARHDYDGLDALRERMQALTQALKQRRDLAQNEAQCAAAKAEWRRQAQRYEALDTQREAIEQQGEQRREAIRQAGDEQQTLAGSEEALGHLQAQYRRRHRLDEHDGRRPALAAALKQAVGEAQKRAAESARADEHAKRLALRWHQGQAAALAARLEPASPCPVCGSPDHPAPANQNGEAVSEDAVRQARVAHEEALGAEYRAKQHAQLIEQRLEHHDARRDEYAAELGERAEASLEALAGECEAKRCDSARYTELGEYVAQQQQALNELRRNWCEQDAALKKLAPALEAAKADYQQWKGKCEQLRAALADGDTAPEALAQQRDGVGEEITRRENAWQQAQERAHRAATALAGAEAARAAAEQRARAAAAALDRADTAWQQALAESPFSDEEAFWLARLQAGESERLSAEVERYRDRLSRLESLLETGRARLEGVAPPDLDALKARTGEAAAAEARADGEWRRLSARLGQLRQARQQLDQAREQQQVLEDEYRVWGTLSEVANGHTGQRVSLQRFVLGVLLDDVLIQASMRLSRMSRGRYQLIRREEPSKGNRASGLELDVTDTYTGKNRPVATLSGGESFMAALALALGLSDVVQAWAGGIQLDTLFIDEGFGSLDRDALDQAIATLVELQRGGRMIGIISHVSELKEQMPLRIEVSAGRCGSTVAIRGA</sequence>
<feature type="domain" description="Rad50/SbcC-type AAA" evidence="3">
    <location>
        <begin position="5"/>
        <end position="185"/>
    </location>
</feature>
<dbReference type="Proteomes" id="UP001500133">
    <property type="component" value="Unassembled WGS sequence"/>
</dbReference>
<dbReference type="Pfam" id="PF13558">
    <property type="entry name" value="SbcC_Walker_B"/>
    <property type="match status" value="1"/>
</dbReference>
<comment type="caution">
    <text evidence="4">The sequence shown here is derived from an EMBL/GenBank/DDBJ whole genome shotgun (WGS) entry which is preliminary data.</text>
</comment>
<evidence type="ECO:0000256" key="2">
    <source>
        <dbReference type="SAM" id="MobiDB-lite"/>
    </source>
</evidence>
<organism evidence="4 5">
    <name type="scientific">Halomonas cibimaris</name>
    <dbReference type="NCBI Taxonomy" id="657012"/>
    <lineage>
        <taxon>Bacteria</taxon>
        <taxon>Pseudomonadati</taxon>
        <taxon>Pseudomonadota</taxon>
        <taxon>Gammaproteobacteria</taxon>
        <taxon>Oceanospirillales</taxon>
        <taxon>Halomonadaceae</taxon>
        <taxon>Halomonas</taxon>
    </lineage>
</organism>
<feature type="compositionally biased region" description="Basic and acidic residues" evidence="2">
    <location>
        <begin position="254"/>
        <end position="268"/>
    </location>
</feature>
<dbReference type="Pfam" id="PF13476">
    <property type="entry name" value="AAA_23"/>
    <property type="match status" value="1"/>
</dbReference>
<feature type="region of interest" description="Disordered" evidence="2">
    <location>
        <begin position="326"/>
        <end position="347"/>
    </location>
</feature>
<dbReference type="EMBL" id="BAAAZT010000061">
    <property type="protein sequence ID" value="GAA3903814.1"/>
    <property type="molecule type" value="Genomic_DNA"/>
</dbReference>
<dbReference type="SUPFAM" id="SSF52540">
    <property type="entry name" value="P-loop containing nucleoside triphosphate hydrolases"/>
    <property type="match status" value="1"/>
</dbReference>
<dbReference type="PANTHER" id="PTHR32114">
    <property type="entry name" value="ABC TRANSPORTER ABCH.3"/>
    <property type="match status" value="1"/>
</dbReference>
<dbReference type="InterPro" id="IPR038729">
    <property type="entry name" value="Rad50/SbcC_AAA"/>
</dbReference>